<comment type="caution">
    <text evidence="2">The sequence shown here is derived from an EMBL/GenBank/DDBJ whole genome shotgun (WGS) entry which is preliminary data.</text>
</comment>
<feature type="domain" description="FAS1-like dehydratase" evidence="1">
    <location>
        <begin position="46"/>
        <end position="138"/>
    </location>
</feature>
<dbReference type="PANTHER" id="PTHR28152:SF1">
    <property type="entry name" value="HYDROXYACYL-THIOESTER DEHYDRATASE TYPE 2, MITOCHONDRIAL"/>
    <property type="match status" value="1"/>
</dbReference>
<organism evidence="2 3">
    <name type="scientific">Methylobacterium persicinum</name>
    <dbReference type="NCBI Taxonomy" id="374426"/>
    <lineage>
        <taxon>Bacteria</taxon>
        <taxon>Pseudomonadati</taxon>
        <taxon>Pseudomonadota</taxon>
        <taxon>Alphaproteobacteria</taxon>
        <taxon>Hyphomicrobiales</taxon>
        <taxon>Methylobacteriaceae</taxon>
        <taxon>Methylobacterium</taxon>
    </lineage>
</organism>
<keyword evidence="2" id="KW-0456">Lyase</keyword>
<dbReference type="Gene3D" id="3.10.129.10">
    <property type="entry name" value="Hotdog Thioesterase"/>
    <property type="match status" value="2"/>
</dbReference>
<dbReference type="InterPro" id="IPR029069">
    <property type="entry name" value="HotDog_dom_sf"/>
</dbReference>
<keyword evidence="3" id="KW-1185">Reference proteome</keyword>
<proteinExistence type="predicted"/>
<gene>
    <name evidence="2" type="ORF">QO016_001454</name>
</gene>
<dbReference type="EMBL" id="JAUSVV010000002">
    <property type="protein sequence ID" value="MDQ0441971.1"/>
    <property type="molecule type" value="Genomic_DNA"/>
</dbReference>
<evidence type="ECO:0000259" key="1">
    <source>
        <dbReference type="Pfam" id="PF13452"/>
    </source>
</evidence>
<name>A0ABU0HKB1_9HYPH</name>
<dbReference type="RefSeq" id="WP_238249744.1">
    <property type="nucleotide sequence ID" value="NZ_BPQX01000033.1"/>
</dbReference>
<dbReference type="SUPFAM" id="SSF54637">
    <property type="entry name" value="Thioesterase/thiol ester dehydrase-isomerase"/>
    <property type="match status" value="1"/>
</dbReference>
<accession>A0ABU0HKB1</accession>
<dbReference type="GO" id="GO:0016829">
    <property type="term" value="F:lyase activity"/>
    <property type="evidence" value="ECO:0007669"/>
    <property type="project" value="UniProtKB-KW"/>
</dbReference>
<dbReference type="Pfam" id="PF13452">
    <property type="entry name" value="FAS1_DH_region"/>
    <property type="match status" value="1"/>
</dbReference>
<dbReference type="EC" id="4.2.1.153" evidence="2"/>
<evidence type="ECO:0000313" key="2">
    <source>
        <dbReference type="EMBL" id="MDQ0441971.1"/>
    </source>
</evidence>
<evidence type="ECO:0000313" key="3">
    <source>
        <dbReference type="Proteomes" id="UP001236369"/>
    </source>
</evidence>
<sequence>MGNDFADWIGRRREGRDLVTPRLMAEFRATFAPHLAPVPDGDAWPAFHWCLAPETPAAAALGPDGHAAKGGFLPPVPLPRRMWAGGEVETLSALREGDAVTRIETLQDVAFKEGRSGRLCFVTVSHEVIGPRGVAIRERQDIVYREAAGAQTGSETVPERANPSEYEAVWQLLATPTLLFRYSAITFNGHRFHYDQPYATKVEGYADLVVHGPIQATLLMNLATATLGRVPVRFRHRGVSPMTANQTFSVCGRTNSQGWEGVTLDASGRICMRATASV</sequence>
<dbReference type="PANTHER" id="PTHR28152">
    <property type="entry name" value="HYDROXYACYL-THIOESTER DEHYDRATASE TYPE 2, MITOCHONDRIAL"/>
    <property type="match status" value="1"/>
</dbReference>
<reference evidence="2 3" key="1">
    <citation type="submission" date="2023-07" db="EMBL/GenBank/DDBJ databases">
        <title>Genomic Encyclopedia of Type Strains, Phase IV (KMG-IV): sequencing the most valuable type-strain genomes for metagenomic binning, comparative biology and taxonomic classification.</title>
        <authorList>
            <person name="Goeker M."/>
        </authorList>
    </citation>
    <scope>NUCLEOTIDE SEQUENCE [LARGE SCALE GENOMIC DNA]</scope>
    <source>
        <strain evidence="2 3">DSM 19562</strain>
    </source>
</reference>
<dbReference type="InterPro" id="IPR052741">
    <property type="entry name" value="Mitochondrial_HTD2"/>
</dbReference>
<dbReference type="Proteomes" id="UP001236369">
    <property type="component" value="Unassembled WGS sequence"/>
</dbReference>
<protein>
    <submittedName>
        <fullName evidence="2">3-methylfumaryl-CoA hydratase</fullName>
        <ecNumber evidence="2">4.2.1.153</ecNumber>
    </submittedName>
</protein>
<dbReference type="InterPro" id="IPR039569">
    <property type="entry name" value="FAS1-like_DH_region"/>
</dbReference>